<dbReference type="EMBL" id="BPLR01015416">
    <property type="protein sequence ID" value="GIY75910.1"/>
    <property type="molecule type" value="Genomic_DNA"/>
</dbReference>
<keyword evidence="1" id="KW-0863">Zinc-finger</keyword>
<keyword evidence="1" id="KW-0479">Metal-binding</keyword>
<dbReference type="Pfam" id="PF03564">
    <property type="entry name" value="DUF1759"/>
    <property type="match status" value="1"/>
</dbReference>
<organism evidence="3 4">
    <name type="scientific">Caerostris extrusa</name>
    <name type="common">Bark spider</name>
    <name type="synonym">Caerostris bankana</name>
    <dbReference type="NCBI Taxonomy" id="172846"/>
    <lineage>
        <taxon>Eukaryota</taxon>
        <taxon>Metazoa</taxon>
        <taxon>Ecdysozoa</taxon>
        <taxon>Arthropoda</taxon>
        <taxon>Chelicerata</taxon>
        <taxon>Arachnida</taxon>
        <taxon>Araneae</taxon>
        <taxon>Araneomorphae</taxon>
        <taxon>Entelegynae</taxon>
        <taxon>Araneoidea</taxon>
        <taxon>Araneidae</taxon>
        <taxon>Caerostris</taxon>
    </lineage>
</organism>
<feature type="domain" description="CCHC-type" evidence="2">
    <location>
        <begin position="382"/>
        <end position="397"/>
    </location>
</feature>
<dbReference type="Proteomes" id="UP001054945">
    <property type="component" value="Unassembled WGS sequence"/>
</dbReference>
<dbReference type="PANTHER" id="PTHR47331">
    <property type="entry name" value="PHD-TYPE DOMAIN-CONTAINING PROTEIN"/>
    <property type="match status" value="1"/>
</dbReference>
<accession>A0AAV4VZK4</accession>
<evidence type="ECO:0000313" key="4">
    <source>
        <dbReference type="Proteomes" id="UP001054945"/>
    </source>
</evidence>
<evidence type="ECO:0000313" key="3">
    <source>
        <dbReference type="EMBL" id="GIY75910.1"/>
    </source>
</evidence>
<dbReference type="GO" id="GO:0003676">
    <property type="term" value="F:nucleic acid binding"/>
    <property type="evidence" value="ECO:0007669"/>
    <property type="project" value="InterPro"/>
</dbReference>
<dbReference type="InterPro" id="IPR005312">
    <property type="entry name" value="DUF1759"/>
</dbReference>
<comment type="caution">
    <text evidence="3">The sequence shown here is derived from an EMBL/GenBank/DDBJ whole genome shotgun (WGS) entry which is preliminary data.</text>
</comment>
<proteinExistence type="predicted"/>
<dbReference type="GO" id="GO:0008270">
    <property type="term" value="F:zinc ion binding"/>
    <property type="evidence" value="ECO:0007669"/>
    <property type="project" value="UniProtKB-KW"/>
</dbReference>
<evidence type="ECO:0000259" key="2">
    <source>
        <dbReference type="PROSITE" id="PS50158"/>
    </source>
</evidence>
<sequence length="421" mass="48472">MSLAISIRKRATARSSFTRTANVLKEELNEVEPDKSVLDDKFIKLQTVNTELKTYDSVILDLMIAAEVPDDDLNNEVISCEEYLDEFISLSRRIKEKTDNSDLNISIRSKTDSSISACNDKRYKLPKIQIKKFDGHLLSYLSFWGQFKKIHEDKNLDDVDKFHYLAQSMLPGTRAYELIESYPLTSENYPKVISAFTERFGNQEILTEIYVRELLKLIIQNVHSQGKDKLPLMTLFDKIESHIRALESLGVNQNSNAAWLFPMVESCLSAELIRVWQRSVLFNAKGPRLSNLLEFLRKEVEGEQRVKLARSGFDISPSSREEHPKESKLKNKKPFMSAASLVATKEINCVFCGKSHESKECFLARSWTLKDRLDKLRELKCCLRCLKPGHFARDCKQFVQCHLCKRSHPIILCPEIQGKKV</sequence>
<keyword evidence="1" id="KW-0862">Zinc</keyword>
<protein>
    <recommendedName>
        <fullName evidence="2">CCHC-type domain-containing protein</fullName>
    </recommendedName>
</protein>
<dbReference type="Gene3D" id="4.10.60.10">
    <property type="entry name" value="Zinc finger, CCHC-type"/>
    <property type="match status" value="1"/>
</dbReference>
<dbReference type="PROSITE" id="PS50158">
    <property type="entry name" value="ZF_CCHC"/>
    <property type="match status" value="1"/>
</dbReference>
<gene>
    <name evidence="3" type="primary">AVEN_224034_1</name>
    <name evidence="3" type="ORF">CEXT_572191</name>
</gene>
<dbReference type="InterPro" id="IPR001878">
    <property type="entry name" value="Znf_CCHC"/>
</dbReference>
<dbReference type="AlphaFoldDB" id="A0AAV4VZK4"/>
<keyword evidence="4" id="KW-1185">Reference proteome</keyword>
<reference evidence="3 4" key="1">
    <citation type="submission" date="2021-06" db="EMBL/GenBank/DDBJ databases">
        <title>Caerostris extrusa draft genome.</title>
        <authorList>
            <person name="Kono N."/>
            <person name="Arakawa K."/>
        </authorList>
    </citation>
    <scope>NUCLEOTIDE SEQUENCE [LARGE SCALE GENOMIC DNA]</scope>
</reference>
<dbReference type="SMART" id="SM00343">
    <property type="entry name" value="ZnF_C2HC"/>
    <property type="match status" value="1"/>
</dbReference>
<evidence type="ECO:0000256" key="1">
    <source>
        <dbReference type="PROSITE-ProRule" id="PRU00047"/>
    </source>
</evidence>
<name>A0AAV4VZK4_CAEEX</name>
<dbReference type="PANTHER" id="PTHR47331:SF1">
    <property type="entry name" value="GAG-LIKE PROTEIN"/>
    <property type="match status" value="1"/>
</dbReference>